<evidence type="ECO:0000313" key="2">
    <source>
        <dbReference type="Proteomes" id="UP000008898"/>
    </source>
</evidence>
<dbReference type="KEGG" id="zga:ZOBELLIA_1134"/>
<accession>G0LAA9</accession>
<gene>
    <name evidence="1" type="ordered locus">zobellia_1134</name>
</gene>
<dbReference type="STRING" id="63186.ZOBELLIA_1134"/>
<proteinExistence type="predicted"/>
<dbReference type="HOGENOM" id="CLU_3392143_0_0_10"/>
<reference evidence="1 2" key="2">
    <citation type="journal article" date="2012" name="Environ. Microbiol.">
        <title>Characterization of the first alginolytic operons in a marine bacterium: from their emergence in marine Flavobacteriia to their independent transfers to marine Proteobacteria and human gut Bacteroides.</title>
        <authorList>
            <person name="Thomas F."/>
            <person name="Barbeyron T."/>
            <person name="Tonon T."/>
            <person name="Genicot S."/>
            <person name="Czjzek M."/>
            <person name="Michel G."/>
        </authorList>
    </citation>
    <scope>NUCLEOTIDE SEQUENCE [LARGE SCALE GENOMIC DNA]</scope>
    <source>
        <strain evidence="2">DSM 12802 / CCUG 47099 / CIP 106680 / NCIMB 13871 / Dsij</strain>
    </source>
</reference>
<reference evidence="2" key="1">
    <citation type="submission" date="2009-07" db="EMBL/GenBank/DDBJ databases">
        <title>Complete genome sequence of Zobellia galactanivorans Dsij.</title>
        <authorList>
            <consortium name="Genoscope - CEA"/>
        </authorList>
    </citation>
    <scope>NUCLEOTIDE SEQUENCE [LARGE SCALE GENOMIC DNA]</scope>
    <source>
        <strain evidence="2">DSM 12802 / CCUG 47099 / CIP 106680 / NCIMB 13871 / Dsij</strain>
    </source>
</reference>
<dbReference type="EMBL" id="FP476056">
    <property type="protein sequence ID" value="CAZ95191.1"/>
    <property type="molecule type" value="Genomic_DNA"/>
</dbReference>
<protein>
    <submittedName>
        <fullName evidence="1">Uncharacterized protein</fullName>
    </submittedName>
</protein>
<dbReference type="AlphaFoldDB" id="G0LAA9"/>
<organism evidence="1 2">
    <name type="scientific">Zobellia galactanivorans (strain DSM 12802 / CCUG 47099 / CIP 106680 / NCIMB 13871 / Dsij)</name>
    <dbReference type="NCBI Taxonomy" id="63186"/>
    <lineage>
        <taxon>Bacteria</taxon>
        <taxon>Pseudomonadati</taxon>
        <taxon>Bacteroidota</taxon>
        <taxon>Flavobacteriia</taxon>
        <taxon>Flavobacteriales</taxon>
        <taxon>Flavobacteriaceae</taxon>
        <taxon>Zobellia</taxon>
    </lineage>
</organism>
<dbReference type="Proteomes" id="UP000008898">
    <property type="component" value="Chromosome"/>
</dbReference>
<keyword evidence="2" id="KW-1185">Reference proteome</keyword>
<name>G0LAA9_ZOBGA</name>
<sequence>MSALALMYFYLLIDSFGDFIENEAEYSKNTKE</sequence>
<evidence type="ECO:0000313" key="1">
    <source>
        <dbReference type="EMBL" id="CAZ95191.1"/>
    </source>
</evidence>